<proteinExistence type="inferred from homology"/>
<comment type="similarity">
    <text evidence="1">Belongs to the PspA/Vipp/IM30 family.</text>
</comment>
<feature type="region of interest" description="Disordered" evidence="3">
    <location>
        <begin position="225"/>
        <end position="254"/>
    </location>
</feature>
<dbReference type="EMBL" id="JBHUJB010000076">
    <property type="protein sequence ID" value="MFD2160314.1"/>
    <property type="molecule type" value="Genomic_DNA"/>
</dbReference>
<name>A0ABW4ZEK2_9BACT</name>
<evidence type="ECO:0000256" key="1">
    <source>
        <dbReference type="ARBA" id="ARBA00043985"/>
    </source>
</evidence>
<comment type="caution">
    <text evidence="4">The sequence shown here is derived from an EMBL/GenBank/DDBJ whole genome shotgun (WGS) entry which is preliminary data.</text>
</comment>
<feature type="coiled-coil region" evidence="2">
    <location>
        <begin position="54"/>
        <end position="153"/>
    </location>
</feature>
<organism evidence="4 5">
    <name type="scientific">Rubritalea tangerina</name>
    <dbReference type="NCBI Taxonomy" id="430798"/>
    <lineage>
        <taxon>Bacteria</taxon>
        <taxon>Pseudomonadati</taxon>
        <taxon>Verrucomicrobiota</taxon>
        <taxon>Verrucomicrobiia</taxon>
        <taxon>Verrucomicrobiales</taxon>
        <taxon>Rubritaleaceae</taxon>
        <taxon>Rubritalea</taxon>
    </lineage>
</organism>
<dbReference type="Proteomes" id="UP001597389">
    <property type="component" value="Unassembled WGS sequence"/>
</dbReference>
<keyword evidence="2" id="KW-0175">Coiled coil</keyword>
<dbReference type="InterPro" id="IPR007157">
    <property type="entry name" value="PspA_VIPP1"/>
</dbReference>
<gene>
    <name evidence="4" type="ORF">ACFSW8_15530</name>
</gene>
<dbReference type="RefSeq" id="WP_377088432.1">
    <property type="nucleotide sequence ID" value="NZ_JBHSJL010000014.1"/>
</dbReference>
<dbReference type="Pfam" id="PF04012">
    <property type="entry name" value="PspA_IM30"/>
    <property type="match status" value="1"/>
</dbReference>
<evidence type="ECO:0000313" key="5">
    <source>
        <dbReference type="Proteomes" id="UP001597389"/>
    </source>
</evidence>
<sequence length="254" mass="27941">MFKRLGNLIKGFFGLFIGGLEKRSPEALLEVEKENLRKQIAQFNQGLASHAGLVEKLISEVKKLDKQENELRAKTAAHLKAGNRQLAGDFALKLKKVEGEHDDVKEQLEDAEKHYKELIRARDVSVKEARAKIEELRRGIDDMKVKKAVAELNEMASGMISDIGGSGDNLNRLGEIVEEERTKAAGRARVARDSMDLTEVNMKQEEQDALAEMALADFAAAEGIEIEKTETKAPAKTEGQPSSSQGTMGPGVTE</sequence>
<evidence type="ECO:0000256" key="2">
    <source>
        <dbReference type="SAM" id="Coils"/>
    </source>
</evidence>
<reference evidence="5" key="1">
    <citation type="journal article" date="2019" name="Int. J. Syst. Evol. Microbiol.">
        <title>The Global Catalogue of Microorganisms (GCM) 10K type strain sequencing project: providing services to taxonomists for standard genome sequencing and annotation.</title>
        <authorList>
            <consortium name="The Broad Institute Genomics Platform"/>
            <consortium name="The Broad Institute Genome Sequencing Center for Infectious Disease"/>
            <person name="Wu L."/>
            <person name="Ma J."/>
        </authorList>
    </citation>
    <scope>NUCLEOTIDE SEQUENCE [LARGE SCALE GENOMIC DNA]</scope>
    <source>
        <strain evidence="5">CCUG 57942</strain>
    </source>
</reference>
<accession>A0ABW4ZEK2</accession>
<evidence type="ECO:0000256" key="3">
    <source>
        <dbReference type="SAM" id="MobiDB-lite"/>
    </source>
</evidence>
<evidence type="ECO:0000313" key="4">
    <source>
        <dbReference type="EMBL" id="MFD2160314.1"/>
    </source>
</evidence>
<protein>
    <submittedName>
        <fullName evidence="4">PspA/IM30 family protein</fullName>
    </submittedName>
</protein>
<keyword evidence="5" id="KW-1185">Reference proteome</keyword>
<feature type="compositionally biased region" description="Basic and acidic residues" evidence="3">
    <location>
        <begin position="225"/>
        <end position="235"/>
    </location>
</feature>